<sequence length="460" mass="52426">MNFILQLPAELLLRILSYMPLRTDLSALSLTCQRLRPIAQEGLYSCVTLYLSRSGESTIIPFARTLMERPDFARRVAGLKIYTDQRQIVHGRDCYRIAACQCGLDETKDLAKDFLDTLGVHKNSWWMWCISSSFEPAFAGLLYFRSIDEDARSSGVMHFMTALVFGTPASDFDYTTILGLKKLKELVVPAGTIDWPLAMLPSLRVVFFDFRTLSPDALISGAKGSNPSALSANEALTSNITSFTIDWELRAFSQFLEVEIDYINQLSRRLIHLQHICVRIHAGVVDPSEWMVDGSYGLLSGSFDCFASTLESFVILPILDEDDWTEETTRFFRSLEPLLTLHRLRKLRRIAVPQQAFHNPTLPAIDTDGIAAMTTTSPVEFLPENVESLEIFEADTAIQAWLELFYQSILAGSFTKLQHVYIFVEDDWPWDKPWFRSRLWDDIRDTGIGLEVKPVRHFHE</sequence>
<dbReference type="GeneID" id="54587045"/>
<evidence type="ECO:0000313" key="3">
    <source>
        <dbReference type="Proteomes" id="UP000800094"/>
    </source>
</evidence>
<evidence type="ECO:0000313" key="2">
    <source>
        <dbReference type="EMBL" id="KAF2245340.1"/>
    </source>
</evidence>
<dbReference type="InterPro" id="IPR036047">
    <property type="entry name" value="F-box-like_dom_sf"/>
</dbReference>
<keyword evidence="3" id="KW-1185">Reference proteome</keyword>
<dbReference type="InterPro" id="IPR001810">
    <property type="entry name" value="F-box_dom"/>
</dbReference>
<dbReference type="RefSeq" id="XP_033680344.1">
    <property type="nucleotide sequence ID" value="XM_033833715.1"/>
</dbReference>
<dbReference type="OrthoDB" id="3750626at2759"/>
<dbReference type="Proteomes" id="UP000800094">
    <property type="component" value="Unassembled WGS sequence"/>
</dbReference>
<evidence type="ECO:0000259" key="1">
    <source>
        <dbReference type="PROSITE" id="PS50181"/>
    </source>
</evidence>
<dbReference type="Pfam" id="PF12937">
    <property type="entry name" value="F-box-like"/>
    <property type="match status" value="1"/>
</dbReference>
<dbReference type="AlphaFoldDB" id="A0A6A6I754"/>
<gene>
    <name evidence="2" type="ORF">BU26DRAFT_567936</name>
</gene>
<accession>A0A6A6I754</accession>
<proteinExistence type="predicted"/>
<organism evidence="2 3">
    <name type="scientific">Trematosphaeria pertusa</name>
    <dbReference type="NCBI Taxonomy" id="390896"/>
    <lineage>
        <taxon>Eukaryota</taxon>
        <taxon>Fungi</taxon>
        <taxon>Dikarya</taxon>
        <taxon>Ascomycota</taxon>
        <taxon>Pezizomycotina</taxon>
        <taxon>Dothideomycetes</taxon>
        <taxon>Pleosporomycetidae</taxon>
        <taxon>Pleosporales</taxon>
        <taxon>Massarineae</taxon>
        <taxon>Trematosphaeriaceae</taxon>
        <taxon>Trematosphaeria</taxon>
    </lineage>
</organism>
<dbReference type="SUPFAM" id="SSF81383">
    <property type="entry name" value="F-box domain"/>
    <property type="match status" value="1"/>
</dbReference>
<reference evidence="2" key="1">
    <citation type="journal article" date="2020" name="Stud. Mycol.">
        <title>101 Dothideomycetes genomes: a test case for predicting lifestyles and emergence of pathogens.</title>
        <authorList>
            <person name="Haridas S."/>
            <person name="Albert R."/>
            <person name="Binder M."/>
            <person name="Bloem J."/>
            <person name="Labutti K."/>
            <person name="Salamov A."/>
            <person name="Andreopoulos B."/>
            <person name="Baker S."/>
            <person name="Barry K."/>
            <person name="Bills G."/>
            <person name="Bluhm B."/>
            <person name="Cannon C."/>
            <person name="Castanera R."/>
            <person name="Culley D."/>
            <person name="Daum C."/>
            <person name="Ezra D."/>
            <person name="Gonzalez J."/>
            <person name="Henrissat B."/>
            <person name="Kuo A."/>
            <person name="Liang C."/>
            <person name="Lipzen A."/>
            <person name="Lutzoni F."/>
            <person name="Magnuson J."/>
            <person name="Mondo S."/>
            <person name="Nolan M."/>
            <person name="Ohm R."/>
            <person name="Pangilinan J."/>
            <person name="Park H.-J."/>
            <person name="Ramirez L."/>
            <person name="Alfaro M."/>
            <person name="Sun H."/>
            <person name="Tritt A."/>
            <person name="Yoshinaga Y."/>
            <person name="Zwiers L.-H."/>
            <person name="Turgeon B."/>
            <person name="Goodwin S."/>
            <person name="Spatafora J."/>
            <person name="Crous P."/>
            <person name="Grigoriev I."/>
        </authorList>
    </citation>
    <scope>NUCLEOTIDE SEQUENCE</scope>
    <source>
        <strain evidence="2">CBS 122368</strain>
    </source>
</reference>
<dbReference type="PROSITE" id="PS50181">
    <property type="entry name" value="FBOX"/>
    <property type="match status" value="1"/>
</dbReference>
<name>A0A6A6I754_9PLEO</name>
<dbReference type="EMBL" id="ML987200">
    <property type="protein sequence ID" value="KAF2245340.1"/>
    <property type="molecule type" value="Genomic_DNA"/>
</dbReference>
<feature type="domain" description="F-box" evidence="1">
    <location>
        <begin position="1"/>
        <end position="53"/>
    </location>
</feature>
<dbReference type="Gene3D" id="1.20.1280.50">
    <property type="match status" value="1"/>
</dbReference>
<protein>
    <recommendedName>
        <fullName evidence="1">F-box domain-containing protein</fullName>
    </recommendedName>
</protein>